<dbReference type="Proteomes" id="UP000887159">
    <property type="component" value="Unassembled WGS sequence"/>
</dbReference>
<name>A0A8X6VHX8_TRICX</name>
<evidence type="ECO:0000313" key="1">
    <source>
        <dbReference type="EMBL" id="GFY08438.1"/>
    </source>
</evidence>
<evidence type="ECO:0000313" key="2">
    <source>
        <dbReference type="Proteomes" id="UP000887159"/>
    </source>
</evidence>
<organism evidence="1 2">
    <name type="scientific">Trichonephila clavipes</name>
    <name type="common">Golden silk orbweaver</name>
    <name type="synonym">Nephila clavipes</name>
    <dbReference type="NCBI Taxonomy" id="2585209"/>
    <lineage>
        <taxon>Eukaryota</taxon>
        <taxon>Metazoa</taxon>
        <taxon>Ecdysozoa</taxon>
        <taxon>Arthropoda</taxon>
        <taxon>Chelicerata</taxon>
        <taxon>Arachnida</taxon>
        <taxon>Araneae</taxon>
        <taxon>Araneomorphae</taxon>
        <taxon>Entelegynae</taxon>
        <taxon>Araneoidea</taxon>
        <taxon>Nephilidae</taxon>
        <taxon>Trichonephila</taxon>
    </lineage>
</organism>
<dbReference type="EMBL" id="BMAU01021280">
    <property type="protein sequence ID" value="GFY08438.1"/>
    <property type="molecule type" value="Genomic_DNA"/>
</dbReference>
<protein>
    <submittedName>
        <fullName evidence="1">Uncharacterized protein</fullName>
    </submittedName>
</protein>
<keyword evidence="2" id="KW-1185">Reference proteome</keyword>
<accession>A0A8X6VHX8</accession>
<gene>
    <name evidence="1" type="ORF">TNCV_1358421</name>
</gene>
<proteinExistence type="predicted"/>
<sequence>MVICTIQSLFDSMPKRINTVITAKGGCFWVAILMACSVIPYQSDKLAGCVGDTETTRNPIGMQGHKCRSYELWCKEADKIEQKRQCINEAESFLLGGCTTTSF</sequence>
<comment type="caution">
    <text evidence="1">The sequence shown here is derived from an EMBL/GenBank/DDBJ whole genome shotgun (WGS) entry which is preliminary data.</text>
</comment>
<reference evidence="1" key="1">
    <citation type="submission" date="2020-08" db="EMBL/GenBank/DDBJ databases">
        <title>Multicomponent nature underlies the extraordinary mechanical properties of spider dragline silk.</title>
        <authorList>
            <person name="Kono N."/>
            <person name="Nakamura H."/>
            <person name="Mori M."/>
            <person name="Yoshida Y."/>
            <person name="Ohtoshi R."/>
            <person name="Malay A.D."/>
            <person name="Moran D.A.P."/>
            <person name="Tomita M."/>
            <person name="Numata K."/>
            <person name="Arakawa K."/>
        </authorList>
    </citation>
    <scope>NUCLEOTIDE SEQUENCE</scope>
</reference>
<dbReference type="AlphaFoldDB" id="A0A8X6VHX8"/>